<dbReference type="PANTHER" id="PTHR11895">
    <property type="entry name" value="TRANSAMIDASE"/>
    <property type="match status" value="1"/>
</dbReference>
<reference evidence="9 10" key="1">
    <citation type="journal article" date="2015" name="Nature">
        <title>rRNA introns, odd ribosomes, and small enigmatic genomes across a large radiation of phyla.</title>
        <authorList>
            <person name="Brown C.T."/>
            <person name="Hug L.A."/>
            <person name="Thomas B.C."/>
            <person name="Sharon I."/>
            <person name="Castelle C.J."/>
            <person name="Singh A."/>
            <person name="Wilkins M.J."/>
            <person name="Williams K.H."/>
            <person name="Banfield J.F."/>
        </authorList>
    </citation>
    <scope>NUCLEOTIDE SEQUENCE [LARGE SCALE GENOMIC DNA]</scope>
</reference>
<dbReference type="AlphaFoldDB" id="A0A0G0ESA7"/>
<dbReference type="GO" id="GO:0006412">
    <property type="term" value="P:translation"/>
    <property type="evidence" value="ECO:0007669"/>
    <property type="project" value="UniProtKB-UniRule"/>
</dbReference>
<dbReference type="GO" id="GO:0050567">
    <property type="term" value="F:glutaminyl-tRNA synthase (glutamine-hydrolyzing) activity"/>
    <property type="evidence" value="ECO:0007669"/>
    <property type="project" value="UniProtKB-UniRule"/>
</dbReference>
<dbReference type="Gene3D" id="3.90.1300.10">
    <property type="entry name" value="Amidase signature (AS) domain"/>
    <property type="match status" value="1"/>
</dbReference>
<comment type="function">
    <text evidence="7">Allows the formation of correctly charged Gln-tRNA(Gln) through the transamidation of misacylated Glu-tRNA(Gln) in organisms which lack glutaminyl-tRNA synthetase. The reaction takes place in the presence of glutamine and ATP through an activated gamma-phospho-Glu-tRNA(Gln).</text>
</comment>
<dbReference type="Pfam" id="PF01425">
    <property type="entry name" value="Amidase"/>
    <property type="match status" value="1"/>
</dbReference>
<evidence type="ECO:0000256" key="3">
    <source>
        <dbReference type="ARBA" id="ARBA00022741"/>
    </source>
</evidence>
<gene>
    <name evidence="7" type="primary">gatA</name>
    <name evidence="9" type="ORF">UR67_C0001G0131</name>
</gene>
<dbReference type="SUPFAM" id="SSF75304">
    <property type="entry name" value="Amidase signature (AS) enzymes"/>
    <property type="match status" value="1"/>
</dbReference>
<dbReference type="HAMAP" id="MF_00120">
    <property type="entry name" value="GatA"/>
    <property type="match status" value="1"/>
</dbReference>
<comment type="catalytic activity">
    <reaction evidence="6 7">
        <text>L-glutamyl-tRNA(Gln) + L-glutamine + ATP + H2O = L-glutaminyl-tRNA(Gln) + L-glutamate + ADP + phosphate + H(+)</text>
        <dbReference type="Rhea" id="RHEA:17521"/>
        <dbReference type="Rhea" id="RHEA-COMP:9681"/>
        <dbReference type="Rhea" id="RHEA-COMP:9684"/>
        <dbReference type="ChEBI" id="CHEBI:15377"/>
        <dbReference type="ChEBI" id="CHEBI:15378"/>
        <dbReference type="ChEBI" id="CHEBI:29985"/>
        <dbReference type="ChEBI" id="CHEBI:30616"/>
        <dbReference type="ChEBI" id="CHEBI:43474"/>
        <dbReference type="ChEBI" id="CHEBI:58359"/>
        <dbReference type="ChEBI" id="CHEBI:78520"/>
        <dbReference type="ChEBI" id="CHEBI:78521"/>
        <dbReference type="ChEBI" id="CHEBI:456216"/>
        <dbReference type="EC" id="6.3.5.7"/>
    </reaction>
</comment>
<keyword evidence="5 7" id="KW-0648">Protein biosynthesis</keyword>
<evidence type="ECO:0000256" key="2">
    <source>
        <dbReference type="ARBA" id="ARBA00022598"/>
    </source>
</evidence>
<dbReference type="EC" id="6.3.5.7" evidence="7"/>
<accession>A0A0G0ESA7</accession>
<dbReference type="GO" id="GO:0005524">
    <property type="term" value="F:ATP binding"/>
    <property type="evidence" value="ECO:0007669"/>
    <property type="project" value="UniProtKB-KW"/>
</dbReference>
<feature type="active site" description="Acyl-ester intermediate" evidence="7">
    <location>
        <position position="179"/>
    </location>
</feature>
<dbReference type="InterPro" id="IPR020556">
    <property type="entry name" value="Amidase_CS"/>
</dbReference>
<keyword evidence="4 7" id="KW-0067">ATP-binding</keyword>
<dbReference type="InterPro" id="IPR000120">
    <property type="entry name" value="Amidase"/>
</dbReference>
<keyword evidence="3 7" id="KW-0547">Nucleotide-binding</keyword>
<proteinExistence type="inferred from homology"/>
<dbReference type="PATRIC" id="fig|1618350.3.peg.138"/>
<dbReference type="InterPro" id="IPR004412">
    <property type="entry name" value="GatA"/>
</dbReference>
<dbReference type="NCBIfam" id="TIGR00132">
    <property type="entry name" value="gatA"/>
    <property type="match status" value="1"/>
</dbReference>
<comment type="similarity">
    <text evidence="1 7">Belongs to the amidase family. GatA subfamily.</text>
</comment>
<evidence type="ECO:0000313" key="10">
    <source>
        <dbReference type="Proteomes" id="UP000034581"/>
    </source>
</evidence>
<comment type="subunit">
    <text evidence="7">Heterotrimer of A, B and C subunits.</text>
</comment>
<sequence>MINFEDLTIKRLHEGYKKDEFTCTEVIKQTFARIKKLEPQIKAFITLTEKQALEKAQEVDKRINSGKELRALEGVPYSAKDVFCTKGVQSTGGSGILEGFIPPYNATAIRKVEEVGAILIGKNNCDPFGFGSSTENSYYQVTRNPWNTEYVPGGSSGGSAAAVSANMGIFSLGEDTGGSIRQPACFCSVSGLKVTYGLVSRFGVMSYGSSLDTIGAFAGTVEDLSVVLNVIAGKDEDDATTSEQPRINYLLNLKENLPKLKIGLPKEYFTEDVDPEIIKAVKKAASDLTKQGHTVSEVSLPYTKYAIAAYYLSGISEVSANLARYDGIRFGYSDQSGQDINSVYLNSRGKRFEDEAKRRIMVGTYALSSGYYDAYYQKAQQVRTLLKQDFERKFQEYDLLIAPVSPVLPFKVGENMDDPLKMWLVDAFTVTINPSGIPSLAIPCGFSDSNLPIGMQIIGPMNSEKLLLQLANQYQSITDWHLRKPRIK</sequence>
<evidence type="ECO:0000259" key="8">
    <source>
        <dbReference type="Pfam" id="PF01425"/>
    </source>
</evidence>
<name>A0A0G0ESA7_UNCC3</name>
<organism evidence="9 10">
    <name type="scientific">candidate division CPR3 bacterium GW2011_GWF2_35_18</name>
    <dbReference type="NCBI Taxonomy" id="1618350"/>
    <lineage>
        <taxon>Bacteria</taxon>
        <taxon>Bacteria division CPR3</taxon>
    </lineage>
</organism>
<feature type="active site" description="Charge relay system" evidence="7">
    <location>
        <position position="80"/>
    </location>
</feature>
<dbReference type="GO" id="GO:0030956">
    <property type="term" value="C:glutamyl-tRNA(Gln) amidotransferase complex"/>
    <property type="evidence" value="ECO:0007669"/>
    <property type="project" value="InterPro"/>
</dbReference>
<dbReference type="GO" id="GO:0016740">
    <property type="term" value="F:transferase activity"/>
    <property type="evidence" value="ECO:0007669"/>
    <property type="project" value="UniProtKB-KW"/>
</dbReference>
<evidence type="ECO:0000256" key="5">
    <source>
        <dbReference type="ARBA" id="ARBA00022917"/>
    </source>
</evidence>
<dbReference type="InterPro" id="IPR023631">
    <property type="entry name" value="Amidase_dom"/>
</dbReference>
<comment type="caution">
    <text evidence="9">The sequence shown here is derived from an EMBL/GenBank/DDBJ whole genome shotgun (WGS) entry which is preliminary data.</text>
</comment>
<evidence type="ECO:0000256" key="4">
    <source>
        <dbReference type="ARBA" id="ARBA00022840"/>
    </source>
</evidence>
<evidence type="ECO:0000313" key="9">
    <source>
        <dbReference type="EMBL" id="KKP70222.1"/>
    </source>
</evidence>
<dbReference type="EMBL" id="LBQB01000001">
    <property type="protein sequence ID" value="KKP70222.1"/>
    <property type="molecule type" value="Genomic_DNA"/>
</dbReference>
<dbReference type="InterPro" id="IPR036928">
    <property type="entry name" value="AS_sf"/>
</dbReference>
<dbReference type="Proteomes" id="UP000034581">
    <property type="component" value="Unassembled WGS sequence"/>
</dbReference>
<protein>
    <recommendedName>
        <fullName evidence="7">Glutamyl-tRNA(Gln) amidotransferase subunit A</fullName>
        <shortName evidence="7">Glu-ADT subunit A</shortName>
        <ecNumber evidence="7">6.3.5.7</ecNumber>
    </recommendedName>
</protein>
<evidence type="ECO:0000256" key="7">
    <source>
        <dbReference type="HAMAP-Rule" id="MF_00120"/>
    </source>
</evidence>
<dbReference type="PANTHER" id="PTHR11895:SF151">
    <property type="entry name" value="GLUTAMYL-TRNA(GLN) AMIDOTRANSFERASE SUBUNIT A"/>
    <property type="match status" value="1"/>
</dbReference>
<evidence type="ECO:0000256" key="6">
    <source>
        <dbReference type="ARBA" id="ARBA00047407"/>
    </source>
</evidence>
<keyword evidence="9" id="KW-0808">Transferase</keyword>
<evidence type="ECO:0000256" key="1">
    <source>
        <dbReference type="ARBA" id="ARBA00008069"/>
    </source>
</evidence>
<dbReference type="PROSITE" id="PS00571">
    <property type="entry name" value="AMIDASES"/>
    <property type="match status" value="1"/>
</dbReference>
<feature type="domain" description="Amidase" evidence="8">
    <location>
        <begin position="25"/>
        <end position="468"/>
    </location>
</feature>
<dbReference type="STRING" id="1618350.UR67_C0001G0131"/>
<feature type="active site" description="Charge relay system" evidence="7">
    <location>
        <position position="155"/>
    </location>
</feature>
<keyword evidence="2 7" id="KW-0436">Ligase</keyword>